<dbReference type="STRING" id="758825.SAMN02982985_04488"/>
<sequence>MMRSTISRVLAGALLLGGVAGQAAAQLENLPGAVDALRGRHWHGGECCGWTWDWVQQSGPTFSGSFSNPNGEKLQEANIVISINGDNVRITRGNGACVYTGKIHVGGASGTYTCGGRPAGPWAATIYQTAPTR</sequence>
<evidence type="ECO:0000313" key="3">
    <source>
        <dbReference type="Proteomes" id="UP000199470"/>
    </source>
</evidence>
<evidence type="ECO:0000313" key="2">
    <source>
        <dbReference type="EMBL" id="SFM55734.1"/>
    </source>
</evidence>
<name>A0A1I4RUH8_9BURK</name>
<proteinExistence type="predicted"/>
<organism evidence="2 3">
    <name type="scientific">Rugamonas rubra</name>
    <dbReference type="NCBI Taxonomy" id="758825"/>
    <lineage>
        <taxon>Bacteria</taxon>
        <taxon>Pseudomonadati</taxon>
        <taxon>Pseudomonadota</taxon>
        <taxon>Betaproteobacteria</taxon>
        <taxon>Burkholderiales</taxon>
        <taxon>Oxalobacteraceae</taxon>
        <taxon>Telluria group</taxon>
        <taxon>Rugamonas</taxon>
    </lineage>
</organism>
<gene>
    <name evidence="2" type="ORF">SAMN02982985_04488</name>
</gene>
<dbReference type="Proteomes" id="UP000199470">
    <property type="component" value="Unassembled WGS sequence"/>
</dbReference>
<dbReference type="RefSeq" id="WP_139236671.1">
    <property type="nucleotide sequence ID" value="NZ_FOTW01000023.1"/>
</dbReference>
<dbReference type="EMBL" id="FOTW01000023">
    <property type="protein sequence ID" value="SFM55734.1"/>
    <property type="molecule type" value="Genomic_DNA"/>
</dbReference>
<evidence type="ECO:0000256" key="1">
    <source>
        <dbReference type="SAM" id="SignalP"/>
    </source>
</evidence>
<keyword evidence="1" id="KW-0732">Signal</keyword>
<dbReference type="AlphaFoldDB" id="A0A1I4RUH8"/>
<reference evidence="2 3" key="1">
    <citation type="submission" date="2016-10" db="EMBL/GenBank/DDBJ databases">
        <authorList>
            <person name="de Groot N.N."/>
        </authorList>
    </citation>
    <scope>NUCLEOTIDE SEQUENCE [LARGE SCALE GENOMIC DNA]</scope>
    <source>
        <strain evidence="2 3">ATCC 43154</strain>
    </source>
</reference>
<dbReference type="OrthoDB" id="9853575at2"/>
<feature type="signal peptide" evidence="1">
    <location>
        <begin position="1"/>
        <end position="25"/>
    </location>
</feature>
<keyword evidence="3" id="KW-1185">Reference proteome</keyword>
<protein>
    <submittedName>
        <fullName evidence="2">Uncharacterized protein</fullName>
    </submittedName>
</protein>
<accession>A0A1I4RUH8</accession>
<feature type="chain" id="PRO_5011510321" evidence="1">
    <location>
        <begin position="26"/>
        <end position="133"/>
    </location>
</feature>